<keyword evidence="1" id="KW-0479">Metal-binding</keyword>
<protein>
    <recommendedName>
        <fullName evidence="2">C2H2-type domain-containing protein</fullName>
    </recommendedName>
</protein>
<organism evidence="3 4">
    <name type="scientific">Oedothorax gibbosus</name>
    <dbReference type="NCBI Taxonomy" id="931172"/>
    <lineage>
        <taxon>Eukaryota</taxon>
        <taxon>Metazoa</taxon>
        <taxon>Ecdysozoa</taxon>
        <taxon>Arthropoda</taxon>
        <taxon>Chelicerata</taxon>
        <taxon>Arachnida</taxon>
        <taxon>Araneae</taxon>
        <taxon>Araneomorphae</taxon>
        <taxon>Entelegynae</taxon>
        <taxon>Araneoidea</taxon>
        <taxon>Linyphiidae</taxon>
        <taxon>Erigoninae</taxon>
        <taxon>Oedothorax</taxon>
    </lineage>
</organism>
<dbReference type="PROSITE" id="PS50157">
    <property type="entry name" value="ZINC_FINGER_C2H2_2"/>
    <property type="match status" value="1"/>
</dbReference>
<evidence type="ECO:0000256" key="1">
    <source>
        <dbReference type="PROSITE-ProRule" id="PRU00042"/>
    </source>
</evidence>
<proteinExistence type="predicted"/>
<dbReference type="AlphaFoldDB" id="A0AAV6VM56"/>
<dbReference type="EMBL" id="JAFNEN010000052">
    <property type="protein sequence ID" value="KAG8197729.1"/>
    <property type="molecule type" value="Genomic_DNA"/>
</dbReference>
<dbReference type="GO" id="GO:0008270">
    <property type="term" value="F:zinc ion binding"/>
    <property type="evidence" value="ECO:0007669"/>
    <property type="project" value="UniProtKB-KW"/>
</dbReference>
<sequence>MFISITQLLCEIPSQNKCYCLSNYYSIRSSEGVFIAEAKEHKFSSWDSATLWCEKECFIYCFLLNARDFTSSGKPRKKHMCHLCQYSTYYTTTLHRHLATHSLERPYECTVCKKSFKPYAHIQIPEQPAQWISTSETHKNLFTLNDWCIWEAQETT</sequence>
<keyword evidence="1" id="KW-0863">Zinc-finger</keyword>
<dbReference type="Proteomes" id="UP000827092">
    <property type="component" value="Unassembled WGS sequence"/>
</dbReference>
<reference evidence="3 4" key="1">
    <citation type="journal article" date="2022" name="Nat. Ecol. Evol.">
        <title>A masculinizing supergene underlies an exaggerated male reproductive morph in a spider.</title>
        <authorList>
            <person name="Hendrickx F."/>
            <person name="De Corte Z."/>
            <person name="Sonet G."/>
            <person name="Van Belleghem S.M."/>
            <person name="Kostlbacher S."/>
            <person name="Vangestel C."/>
        </authorList>
    </citation>
    <scope>NUCLEOTIDE SEQUENCE [LARGE SCALE GENOMIC DNA]</scope>
    <source>
        <strain evidence="3">W744_W776</strain>
    </source>
</reference>
<gene>
    <name evidence="3" type="ORF">JTE90_001650</name>
</gene>
<keyword evidence="1" id="KW-0862">Zinc</keyword>
<dbReference type="InterPro" id="IPR036236">
    <property type="entry name" value="Znf_C2H2_sf"/>
</dbReference>
<evidence type="ECO:0000313" key="4">
    <source>
        <dbReference type="Proteomes" id="UP000827092"/>
    </source>
</evidence>
<evidence type="ECO:0000259" key="2">
    <source>
        <dbReference type="PROSITE" id="PS50157"/>
    </source>
</evidence>
<accession>A0AAV6VM56</accession>
<comment type="caution">
    <text evidence="3">The sequence shown here is derived from an EMBL/GenBank/DDBJ whole genome shotgun (WGS) entry which is preliminary data.</text>
</comment>
<evidence type="ECO:0000313" key="3">
    <source>
        <dbReference type="EMBL" id="KAG8197729.1"/>
    </source>
</evidence>
<keyword evidence="4" id="KW-1185">Reference proteome</keyword>
<feature type="domain" description="C2H2-type" evidence="2">
    <location>
        <begin position="79"/>
        <end position="106"/>
    </location>
</feature>
<dbReference type="Gene3D" id="3.30.160.60">
    <property type="entry name" value="Classic Zinc Finger"/>
    <property type="match status" value="1"/>
</dbReference>
<dbReference type="InterPro" id="IPR013087">
    <property type="entry name" value="Znf_C2H2_type"/>
</dbReference>
<name>A0AAV6VM56_9ARAC</name>
<dbReference type="SUPFAM" id="SSF57667">
    <property type="entry name" value="beta-beta-alpha zinc fingers"/>
    <property type="match status" value="1"/>
</dbReference>